<organism evidence="2 3">
    <name type="scientific">Paracoccus homiensis</name>
    <dbReference type="NCBI Taxonomy" id="364199"/>
    <lineage>
        <taxon>Bacteria</taxon>
        <taxon>Pseudomonadati</taxon>
        <taxon>Pseudomonadota</taxon>
        <taxon>Alphaproteobacteria</taxon>
        <taxon>Rhodobacterales</taxon>
        <taxon>Paracoccaceae</taxon>
        <taxon>Paracoccus</taxon>
    </lineage>
</organism>
<dbReference type="Proteomes" id="UP000199180">
    <property type="component" value="Unassembled WGS sequence"/>
</dbReference>
<keyword evidence="3" id="KW-1185">Reference proteome</keyword>
<dbReference type="InterPro" id="IPR029068">
    <property type="entry name" value="Glyas_Bleomycin-R_OHBP_Dase"/>
</dbReference>
<dbReference type="InterPro" id="IPR025870">
    <property type="entry name" value="Glyoxalase-like_dom"/>
</dbReference>
<name>A0A1I0IPS5_9RHOB</name>
<sequence>MTSLGIDHPLVCVRNLAEARETYLKLGFLIKPPGMHPWGTSTALVIFRNQLLELVGIGDESLLDGYPAGDFRFGRHVQHWLEEREGVPLSALNSSDAAADEAVIVARGGHCEGTIEFGRDVVRDDGMADRTATTLKIFTRPGLPRLSMFACQQHRRDLIEFPQWMDHPNGAHGFVSATILARRQDQPAVQDWLATLHGPGSVTSTAWGFDVATAKGHWRVLDREAARAVLGLLPDDLAPDGAPSVISLDVACQALDRVRPFVETGGFAAREIGGALVLTEPSKLGGILLTFQEAPAAP</sequence>
<gene>
    <name evidence="2" type="ORF">SAMN04489858_11815</name>
</gene>
<protein>
    <submittedName>
        <fullName evidence="2">Glyoxalase-like domain-containing protein</fullName>
    </submittedName>
</protein>
<dbReference type="SUPFAM" id="SSF54593">
    <property type="entry name" value="Glyoxalase/Bleomycin resistance protein/Dihydroxybiphenyl dioxygenase"/>
    <property type="match status" value="1"/>
</dbReference>
<reference evidence="2 3" key="1">
    <citation type="submission" date="2016-10" db="EMBL/GenBank/DDBJ databases">
        <authorList>
            <person name="de Groot N.N."/>
        </authorList>
    </citation>
    <scope>NUCLEOTIDE SEQUENCE [LARGE SCALE GENOMIC DNA]</scope>
    <source>
        <strain evidence="2 3">DSM 17862</strain>
    </source>
</reference>
<feature type="domain" description="Glyoxalase-like" evidence="1">
    <location>
        <begin position="6"/>
        <end position="194"/>
    </location>
</feature>
<evidence type="ECO:0000313" key="3">
    <source>
        <dbReference type="Proteomes" id="UP000199180"/>
    </source>
</evidence>
<dbReference type="OrthoDB" id="9812467at2"/>
<dbReference type="STRING" id="364199.SAMN04489858_11815"/>
<evidence type="ECO:0000259" key="1">
    <source>
        <dbReference type="Pfam" id="PF13468"/>
    </source>
</evidence>
<dbReference type="AlphaFoldDB" id="A0A1I0IPS5"/>
<evidence type="ECO:0000313" key="2">
    <source>
        <dbReference type="EMBL" id="SET99185.1"/>
    </source>
</evidence>
<dbReference type="EMBL" id="FOHO01000018">
    <property type="protein sequence ID" value="SET99185.1"/>
    <property type="molecule type" value="Genomic_DNA"/>
</dbReference>
<dbReference type="Gene3D" id="3.10.180.10">
    <property type="entry name" value="2,3-Dihydroxybiphenyl 1,2-Dioxygenase, domain 1"/>
    <property type="match status" value="1"/>
</dbReference>
<accession>A0A1I0IPS5</accession>
<dbReference type="Pfam" id="PF13468">
    <property type="entry name" value="Glyoxalase_3"/>
    <property type="match status" value="1"/>
</dbReference>
<dbReference type="RefSeq" id="WP_090737421.1">
    <property type="nucleotide sequence ID" value="NZ_FOHO01000018.1"/>
</dbReference>
<proteinExistence type="predicted"/>